<evidence type="ECO:0000313" key="3">
    <source>
        <dbReference type="Proteomes" id="UP000694924"/>
    </source>
</evidence>
<dbReference type="Pfam" id="PF16020">
    <property type="entry name" value="Deltameth_res"/>
    <property type="match status" value="1"/>
</dbReference>
<keyword evidence="1" id="KW-0812">Transmembrane</keyword>
<protein>
    <submittedName>
        <fullName evidence="4">Uncharacterized protein LOC107064280</fullName>
    </submittedName>
</protein>
<evidence type="ECO:0000256" key="1">
    <source>
        <dbReference type="SAM" id="Phobius"/>
    </source>
</evidence>
<feature type="transmembrane region" description="Helical" evidence="1">
    <location>
        <begin position="59"/>
        <end position="81"/>
    </location>
</feature>
<dbReference type="PANTHER" id="PTHR22133:SF2">
    <property type="entry name" value="AT01821P-RELATED"/>
    <property type="match status" value="1"/>
</dbReference>
<sequence>MFQHAVRSVVRNVSRMSNRFSSSYRPANYEPPTMDRLPVPSGSWQKAYDKKQASYNLQLAGCLIFVVVTLITGKASGAFYLNWYPPEQKKE</sequence>
<evidence type="ECO:0000313" key="4">
    <source>
        <dbReference type="RefSeq" id="XP_015172224.1"/>
    </source>
</evidence>
<keyword evidence="1" id="KW-0472">Membrane</keyword>
<keyword evidence="1" id="KW-1133">Transmembrane helix</keyword>
<dbReference type="InterPro" id="IPR031973">
    <property type="entry name" value="Deltameth_res_prag01"/>
</dbReference>
<organism evidence="3 4">
    <name type="scientific">Polistes dominula</name>
    <name type="common">European paper wasp</name>
    <name type="synonym">Vespa dominula</name>
    <dbReference type="NCBI Taxonomy" id="743375"/>
    <lineage>
        <taxon>Eukaryota</taxon>
        <taxon>Metazoa</taxon>
        <taxon>Ecdysozoa</taxon>
        <taxon>Arthropoda</taxon>
        <taxon>Hexapoda</taxon>
        <taxon>Insecta</taxon>
        <taxon>Pterygota</taxon>
        <taxon>Neoptera</taxon>
        <taxon>Endopterygota</taxon>
        <taxon>Hymenoptera</taxon>
        <taxon>Apocrita</taxon>
        <taxon>Aculeata</taxon>
        <taxon>Vespoidea</taxon>
        <taxon>Vespidae</taxon>
        <taxon>Polistinae</taxon>
        <taxon>Polistini</taxon>
        <taxon>Polistes</taxon>
    </lineage>
</organism>
<name>A0ABM1HW87_POLDO</name>
<keyword evidence="3" id="KW-1185">Reference proteome</keyword>
<dbReference type="Proteomes" id="UP000694924">
    <property type="component" value="Unplaced"/>
</dbReference>
<feature type="domain" description="Deltamethrin resistance protein prag01" evidence="2">
    <location>
        <begin position="37"/>
        <end position="86"/>
    </location>
</feature>
<reference evidence="4" key="1">
    <citation type="submission" date="2025-08" db="UniProtKB">
        <authorList>
            <consortium name="RefSeq"/>
        </authorList>
    </citation>
    <scope>IDENTIFICATION</scope>
    <source>
        <tissue evidence="4">Whole body</tissue>
    </source>
</reference>
<accession>A0ABM1HW87</accession>
<dbReference type="GeneID" id="107064280"/>
<proteinExistence type="predicted"/>
<dbReference type="PANTHER" id="PTHR22133">
    <property type="entry name" value="AT01821P-RELATED"/>
    <property type="match status" value="1"/>
</dbReference>
<evidence type="ECO:0000259" key="2">
    <source>
        <dbReference type="Pfam" id="PF16020"/>
    </source>
</evidence>
<gene>
    <name evidence="4" type="primary">LOC107064280</name>
</gene>
<dbReference type="RefSeq" id="XP_015172224.1">
    <property type="nucleotide sequence ID" value="XM_015316738.1"/>
</dbReference>